<feature type="transmembrane region" description="Helical" evidence="1">
    <location>
        <begin position="82"/>
        <end position="109"/>
    </location>
</feature>
<name>A0A1K0IQ55_CUPNE</name>
<organism evidence="2">
    <name type="scientific">Cupriavidus necator</name>
    <name type="common">Alcaligenes eutrophus</name>
    <name type="synonym">Ralstonia eutropha</name>
    <dbReference type="NCBI Taxonomy" id="106590"/>
    <lineage>
        <taxon>Bacteria</taxon>
        <taxon>Pseudomonadati</taxon>
        <taxon>Pseudomonadota</taxon>
        <taxon>Betaproteobacteria</taxon>
        <taxon>Burkholderiales</taxon>
        <taxon>Burkholderiaceae</taxon>
        <taxon>Cupriavidus</taxon>
    </lineage>
</organism>
<evidence type="ECO:0000313" key="2">
    <source>
        <dbReference type="EMBL" id="SCU97184.1"/>
    </source>
</evidence>
<dbReference type="EMBL" id="FMSH01000494">
    <property type="protein sequence ID" value="SCU97184.1"/>
    <property type="molecule type" value="Genomic_DNA"/>
</dbReference>
<evidence type="ECO:0000256" key="1">
    <source>
        <dbReference type="SAM" id="Phobius"/>
    </source>
</evidence>
<keyword evidence="1" id="KW-0812">Transmembrane</keyword>
<feature type="transmembrane region" description="Helical" evidence="1">
    <location>
        <begin position="158"/>
        <end position="180"/>
    </location>
</feature>
<keyword evidence="1" id="KW-1133">Transmembrane helix</keyword>
<feature type="transmembrane region" description="Helical" evidence="1">
    <location>
        <begin position="21"/>
        <end position="40"/>
    </location>
</feature>
<proteinExistence type="predicted"/>
<accession>A0A1K0IQ55</accession>
<keyword evidence="1" id="KW-0472">Membrane</keyword>
<dbReference type="AlphaFoldDB" id="A0A1K0IQ55"/>
<gene>
    <name evidence="2" type="ORF">CNECB9_5430005</name>
</gene>
<sequence length="240" mass="26103">MQGPGGGSAGSIGRMHTALPSLLSHPLLLLLSLAGLLWALTRRPWQLLRRNALQNAWLGAMVLVALLWTLRATLVGGLVIQLLGATLMVTLFGLPLALLSLFVVDVVSLFGLEYLAGHGWAQFDWPSLWVRYVWLALLPALISAALQAMMRRLLPRHPFVFILGHGYFTAGLAALGASAAEAGWRHLTAPGLPWSVADTLTAAVILAFGEAFLTGMLVAIFAVYRPQWVVTFRDEDYLDR</sequence>
<feature type="transmembrane region" description="Helical" evidence="1">
    <location>
        <begin position="129"/>
        <end position="146"/>
    </location>
</feature>
<dbReference type="Gene3D" id="1.10.1760.20">
    <property type="match status" value="1"/>
</dbReference>
<feature type="transmembrane region" description="Helical" evidence="1">
    <location>
        <begin position="52"/>
        <end position="70"/>
    </location>
</feature>
<reference evidence="2" key="1">
    <citation type="submission" date="2016-09" db="EMBL/GenBank/DDBJ databases">
        <authorList>
            <person name="Capua I."/>
            <person name="De Benedictis P."/>
            <person name="Joannis T."/>
            <person name="Lombin L.H."/>
            <person name="Cattoli G."/>
        </authorList>
    </citation>
    <scope>NUCLEOTIDE SEQUENCE</scope>
    <source>
        <strain evidence="2">B9</strain>
    </source>
</reference>
<protein>
    <submittedName>
        <fullName evidence="2">Uncharacterized protein</fullName>
    </submittedName>
</protein>
<feature type="transmembrane region" description="Helical" evidence="1">
    <location>
        <begin position="200"/>
        <end position="224"/>
    </location>
</feature>